<dbReference type="EMBL" id="ML001550">
    <property type="protein sequence ID" value="RKO83188.1"/>
    <property type="molecule type" value="Genomic_DNA"/>
</dbReference>
<name>A0A4P9VY15_9FUNG</name>
<dbReference type="AlphaFoldDB" id="A0A4P9VY15"/>
<proteinExistence type="predicted"/>
<accession>A0A4P9VY15</accession>
<organism evidence="1 2">
    <name type="scientific">Blyttiomyces helicus</name>
    <dbReference type="NCBI Taxonomy" id="388810"/>
    <lineage>
        <taxon>Eukaryota</taxon>
        <taxon>Fungi</taxon>
        <taxon>Fungi incertae sedis</taxon>
        <taxon>Chytridiomycota</taxon>
        <taxon>Chytridiomycota incertae sedis</taxon>
        <taxon>Chytridiomycetes</taxon>
        <taxon>Chytridiomycetes incertae sedis</taxon>
        <taxon>Blyttiomyces</taxon>
    </lineage>
</organism>
<dbReference type="Proteomes" id="UP000269721">
    <property type="component" value="Unassembled WGS sequence"/>
</dbReference>
<sequence length="158" mass="17871">MTSYVEDLFTPFFKNAAMSRSSRETMSKMGFSYHPSHDVHRMKENVQWFLHILTGQMLLPPVILEMEDFNWASYQSVYALMSSHPILRVDNLGLPPSTNSSKFSLAHTMANIVMKLLDPEIRPLPLGITPPELVPMTLVKSAIRSALDFITSPYAAIK</sequence>
<gene>
    <name evidence="1" type="ORF">BDK51DRAFT_33686</name>
</gene>
<evidence type="ECO:0000313" key="1">
    <source>
        <dbReference type="EMBL" id="RKO83188.1"/>
    </source>
</evidence>
<keyword evidence="2" id="KW-1185">Reference proteome</keyword>
<evidence type="ECO:0000313" key="2">
    <source>
        <dbReference type="Proteomes" id="UP000269721"/>
    </source>
</evidence>
<protein>
    <submittedName>
        <fullName evidence="1">Uncharacterized protein</fullName>
    </submittedName>
</protein>
<reference evidence="2" key="1">
    <citation type="journal article" date="2018" name="Nat. Microbiol.">
        <title>Leveraging single-cell genomics to expand the fungal tree of life.</title>
        <authorList>
            <person name="Ahrendt S.R."/>
            <person name="Quandt C.A."/>
            <person name="Ciobanu D."/>
            <person name="Clum A."/>
            <person name="Salamov A."/>
            <person name="Andreopoulos B."/>
            <person name="Cheng J.F."/>
            <person name="Woyke T."/>
            <person name="Pelin A."/>
            <person name="Henrissat B."/>
            <person name="Reynolds N.K."/>
            <person name="Benny G.L."/>
            <person name="Smith M.E."/>
            <person name="James T.Y."/>
            <person name="Grigoriev I.V."/>
        </authorList>
    </citation>
    <scope>NUCLEOTIDE SEQUENCE [LARGE SCALE GENOMIC DNA]</scope>
</reference>